<accession>A0A941IRX2</accession>
<comment type="caution">
    <text evidence="3">The sequence shown here is derived from an EMBL/GenBank/DDBJ whole genome shotgun (WGS) entry which is preliminary data.</text>
</comment>
<protein>
    <submittedName>
        <fullName evidence="3">Helix-turn-helix domain-containing protein</fullName>
    </submittedName>
</protein>
<reference evidence="3" key="1">
    <citation type="submission" date="2021-04" db="EMBL/GenBank/DDBJ databases">
        <title>Genome based classification of Actinospica acidithermotolerans sp. nov., an actinobacterium isolated from an Indonesian hot spring.</title>
        <authorList>
            <person name="Kusuma A.B."/>
            <person name="Putra K.E."/>
            <person name="Nafisah S."/>
            <person name="Loh J."/>
            <person name="Nouioui I."/>
            <person name="Goodfellow M."/>
        </authorList>
    </citation>
    <scope>NUCLEOTIDE SEQUENCE</scope>
    <source>
        <strain evidence="3">CSCA 57</strain>
    </source>
</reference>
<dbReference type="EMBL" id="JAGSOG010000411">
    <property type="protein sequence ID" value="MBR7839280.1"/>
    <property type="molecule type" value="Genomic_DNA"/>
</dbReference>
<gene>
    <name evidence="3" type="ORF">KDL01_38825</name>
</gene>
<keyword evidence="4" id="KW-1185">Reference proteome</keyword>
<dbReference type="InterPro" id="IPR010982">
    <property type="entry name" value="Lambda_DNA-bd_dom_sf"/>
</dbReference>
<dbReference type="CDD" id="cd00093">
    <property type="entry name" value="HTH_XRE"/>
    <property type="match status" value="1"/>
</dbReference>
<dbReference type="InterPro" id="IPR001387">
    <property type="entry name" value="Cro/C1-type_HTH"/>
</dbReference>
<evidence type="ECO:0000256" key="1">
    <source>
        <dbReference type="SAM" id="MobiDB-lite"/>
    </source>
</evidence>
<feature type="compositionally biased region" description="Basic and acidic residues" evidence="1">
    <location>
        <begin position="441"/>
        <end position="451"/>
    </location>
</feature>
<evidence type="ECO:0000259" key="2">
    <source>
        <dbReference type="PROSITE" id="PS50943"/>
    </source>
</evidence>
<organism evidence="3 4">
    <name type="scientific">Actinospica durhamensis</name>
    <dbReference type="NCBI Taxonomy" id="1508375"/>
    <lineage>
        <taxon>Bacteria</taxon>
        <taxon>Bacillati</taxon>
        <taxon>Actinomycetota</taxon>
        <taxon>Actinomycetes</taxon>
        <taxon>Catenulisporales</taxon>
        <taxon>Actinospicaceae</taxon>
        <taxon>Actinospica</taxon>
    </lineage>
</organism>
<feature type="domain" description="HTH cro/C1-type" evidence="2">
    <location>
        <begin position="11"/>
        <end position="64"/>
    </location>
</feature>
<feature type="region of interest" description="Disordered" evidence="1">
    <location>
        <begin position="424"/>
        <end position="451"/>
    </location>
</feature>
<feature type="compositionally biased region" description="Polar residues" evidence="1">
    <location>
        <begin position="428"/>
        <end position="440"/>
    </location>
</feature>
<dbReference type="Proteomes" id="UP000675781">
    <property type="component" value="Unassembled WGS sequence"/>
</dbReference>
<dbReference type="InterPro" id="IPR011990">
    <property type="entry name" value="TPR-like_helical_dom_sf"/>
</dbReference>
<sequence>MAADDGVGQRIRELRTARGRSQAELTGPGLSPGYLSMIESGARPASPAVLARLARLLGTTPEYLATGIQPDTFQEAERRLAFAELALHNGDAAAALVEFEQLLAGVPAPLAERARLGRAKALEQLDLLPEAAEAYQALGDAAEPGGAQWAERHMDLTRCYALAGQLQAAIEVGERALAAFENLGLAWSDETIRLGVTLAGCYAARGDSLHAAGLLRRLLAAADALGSPLARGSVLWNAARAAADNGRPRDAAALAQRALALLGEAGHQRNLATLRALYGQYLAETEPDQAATALALQREALSSMIEAGNSFHISWIEIRLSQTALLLGDTALARTHAHSAIERIRGIDDENEADARVALAEAEHAASRNAAARQNLDSAAEALRRVVPQARLAAGLWQRIAVLRETLGDAPGALDAYRHAMHAAGLPSPTSTLPTKATADSSRRAAPRAET</sequence>
<dbReference type="Gene3D" id="1.25.40.10">
    <property type="entry name" value="Tetratricopeptide repeat domain"/>
    <property type="match status" value="2"/>
</dbReference>
<dbReference type="PROSITE" id="PS50943">
    <property type="entry name" value="HTH_CROC1"/>
    <property type="match status" value="1"/>
</dbReference>
<dbReference type="Gene3D" id="1.10.260.40">
    <property type="entry name" value="lambda repressor-like DNA-binding domains"/>
    <property type="match status" value="1"/>
</dbReference>
<evidence type="ECO:0000313" key="4">
    <source>
        <dbReference type="Proteomes" id="UP000675781"/>
    </source>
</evidence>
<proteinExistence type="predicted"/>
<dbReference type="RefSeq" id="WP_212533719.1">
    <property type="nucleotide sequence ID" value="NZ_JAGSOG010000411.1"/>
</dbReference>
<dbReference type="Pfam" id="PF01381">
    <property type="entry name" value="HTH_3"/>
    <property type="match status" value="1"/>
</dbReference>
<dbReference type="SUPFAM" id="SSF47413">
    <property type="entry name" value="lambda repressor-like DNA-binding domains"/>
    <property type="match status" value="1"/>
</dbReference>
<dbReference type="GO" id="GO:0003677">
    <property type="term" value="F:DNA binding"/>
    <property type="evidence" value="ECO:0007669"/>
    <property type="project" value="InterPro"/>
</dbReference>
<dbReference type="AlphaFoldDB" id="A0A941IRX2"/>
<name>A0A941IRX2_9ACTN</name>
<dbReference type="SMART" id="SM00530">
    <property type="entry name" value="HTH_XRE"/>
    <property type="match status" value="1"/>
</dbReference>
<evidence type="ECO:0000313" key="3">
    <source>
        <dbReference type="EMBL" id="MBR7839280.1"/>
    </source>
</evidence>
<dbReference type="SUPFAM" id="SSF48452">
    <property type="entry name" value="TPR-like"/>
    <property type="match status" value="2"/>
</dbReference>